<protein>
    <submittedName>
        <fullName evidence="1">Uncharacterized protein</fullName>
    </submittedName>
</protein>
<proteinExistence type="predicted"/>
<evidence type="ECO:0000313" key="1">
    <source>
        <dbReference type="EMBL" id="JAD30486.1"/>
    </source>
</evidence>
<organism evidence="1">
    <name type="scientific">Arundo donax</name>
    <name type="common">Giant reed</name>
    <name type="synonym">Donax arundinaceus</name>
    <dbReference type="NCBI Taxonomy" id="35708"/>
    <lineage>
        <taxon>Eukaryota</taxon>
        <taxon>Viridiplantae</taxon>
        <taxon>Streptophyta</taxon>
        <taxon>Embryophyta</taxon>
        <taxon>Tracheophyta</taxon>
        <taxon>Spermatophyta</taxon>
        <taxon>Magnoliopsida</taxon>
        <taxon>Liliopsida</taxon>
        <taxon>Poales</taxon>
        <taxon>Poaceae</taxon>
        <taxon>PACMAD clade</taxon>
        <taxon>Arundinoideae</taxon>
        <taxon>Arundineae</taxon>
        <taxon>Arundo</taxon>
    </lineage>
</organism>
<name>A0A0A8YV62_ARUDO</name>
<reference evidence="1" key="1">
    <citation type="submission" date="2014-09" db="EMBL/GenBank/DDBJ databases">
        <authorList>
            <person name="Magalhaes I.L.F."/>
            <person name="Oliveira U."/>
            <person name="Santos F.R."/>
            <person name="Vidigal T.H.D.A."/>
            <person name="Brescovit A.D."/>
            <person name="Santos A.J."/>
        </authorList>
    </citation>
    <scope>NUCLEOTIDE SEQUENCE</scope>
    <source>
        <tissue evidence="1">Shoot tissue taken approximately 20 cm above the soil surface</tissue>
    </source>
</reference>
<dbReference type="AlphaFoldDB" id="A0A0A8YV62"/>
<accession>A0A0A8YV62</accession>
<reference evidence="1" key="2">
    <citation type="journal article" date="2015" name="Data Brief">
        <title>Shoot transcriptome of the giant reed, Arundo donax.</title>
        <authorList>
            <person name="Barrero R.A."/>
            <person name="Guerrero F.D."/>
            <person name="Moolhuijzen P."/>
            <person name="Goolsby J.A."/>
            <person name="Tidwell J."/>
            <person name="Bellgard S.E."/>
            <person name="Bellgard M.I."/>
        </authorList>
    </citation>
    <scope>NUCLEOTIDE SEQUENCE</scope>
    <source>
        <tissue evidence="1">Shoot tissue taken approximately 20 cm above the soil surface</tissue>
    </source>
</reference>
<dbReference type="EMBL" id="GBRH01267409">
    <property type="protein sequence ID" value="JAD30486.1"/>
    <property type="molecule type" value="Transcribed_RNA"/>
</dbReference>
<sequence length="65" mass="7144">MIHGFCSSLLLVGPLTSLRCAHGFVSTQLSLLVLIGTWLMAQGRYHSLKDKDAVGAQEYLEKLIL</sequence>